<reference evidence="5 6" key="1">
    <citation type="submission" date="2018-12" db="EMBL/GenBank/DDBJ databases">
        <title>Marinifilum JC070 sp. nov., a marine bacterium isolated from Yongle Blue Hole in the South China Sea.</title>
        <authorList>
            <person name="Fu T."/>
        </authorList>
    </citation>
    <scope>NUCLEOTIDE SEQUENCE [LARGE SCALE GENOMIC DNA]</scope>
    <source>
        <strain evidence="5 6">JC070</strain>
    </source>
</reference>
<evidence type="ECO:0000256" key="1">
    <source>
        <dbReference type="ARBA" id="ARBA00022723"/>
    </source>
</evidence>
<evidence type="ECO:0000259" key="4">
    <source>
        <dbReference type="SMART" id="SM00400"/>
    </source>
</evidence>
<keyword evidence="2" id="KW-0863">Zinc-finger</keyword>
<dbReference type="Proteomes" id="UP000732105">
    <property type="component" value="Unassembled WGS sequence"/>
</dbReference>
<keyword evidence="3" id="KW-0862">Zinc</keyword>
<dbReference type="InterPro" id="IPR037068">
    <property type="entry name" value="DNA_primase_core_N_sf"/>
</dbReference>
<dbReference type="SUPFAM" id="SSF57783">
    <property type="entry name" value="Zinc beta-ribbon"/>
    <property type="match status" value="1"/>
</dbReference>
<dbReference type="InterPro" id="IPR013264">
    <property type="entry name" value="DNAG_N"/>
</dbReference>
<proteinExistence type="predicted"/>
<dbReference type="InterPro" id="IPR002694">
    <property type="entry name" value="Znf_CHC2"/>
</dbReference>
<evidence type="ECO:0000313" key="5">
    <source>
        <dbReference type="EMBL" id="NOU62320.1"/>
    </source>
</evidence>
<dbReference type="EMBL" id="RZNH01000070">
    <property type="protein sequence ID" value="NOU62320.1"/>
    <property type="molecule type" value="Genomic_DNA"/>
</dbReference>
<dbReference type="Gene3D" id="3.90.980.10">
    <property type="entry name" value="DNA primase, catalytic core, N-terminal domain"/>
    <property type="match status" value="1"/>
</dbReference>
<gene>
    <name evidence="5" type="ORF">ELS83_21220</name>
</gene>
<protein>
    <recommendedName>
        <fullName evidence="4">Zinc finger CHC2-type domain-containing protein</fullName>
    </recommendedName>
</protein>
<keyword evidence="6" id="KW-1185">Reference proteome</keyword>
<dbReference type="SMART" id="SM00400">
    <property type="entry name" value="ZnF_CHCC"/>
    <property type="match status" value="1"/>
</dbReference>
<evidence type="ECO:0000313" key="6">
    <source>
        <dbReference type="Proteomes" id="UP000732105"/>
    </source>
</evidence>
<dbReference type="RefSeq" id="WP_171597576.1">
    <property type="nucleotide sequence ID" value="NZ_RZNH01000070.1"/>
</dbReference>
<evidence type="ECO:0000256" key="2">
    <source>
        <dbReference type="ARBA" id="ARBA00022771"/>
    </source>
</evidence>
<dbReference type="PANTHER" id="PTHR30313">
    <property type="entry name" value="DNA PRIMASE"/>
    <property type="match status" value="1"/>
</dbReference>
<dbReference type="PANTHER" id="PTHR30313:SF2">
    <property type="entry name" value="DNA PRIMASE"/>
    <property type="match status" value="1"/>
</dbReference>
<dbReference type="SUPFAM" id="SSF56731">
    <property type="entry name" value="DNA primase core"/>
    <property type="match status" value="1"/>
</dbReference>
<dbReference type="Pfam" id="PF08275">
    <property type="entry name" value="DNAG_N"/>
    <property type="match status" value="1"/>
</dbReference>
<organism evidence="5 6">
    <name type="scientific">Marinifilum caeruleilacunae</name>
    <dbReference type="NCBI Taxonomy" id="2499076"/>
    <lineage>
        <taxon>Bacteria</taxon>
        <taxon>Pseudomonadati</taxon>
        <taxon>Bacteroidota</taxon>
        <taxon>Bacteroidia</taxon>
        <taxon>Marinilabiliales</taxon>
        <taxon>Marinifilaceae</taxon>
    </lineage>
</organism>
<name>A0ABX1X1R9_9BACT</name>
<accession>A0ABX1X1R9</accession>
<feature type="domain" description="Zinc finger CHC2-type" evidence="4">
    <location>
        <begin position="27"/>
        <end position="81"/>
    </location>
</feature>
<dbReference type="Pfam" id="PF01807">
    <property type="entry name" value="Zn_ribbon_DnaG"/>
    <property type="match status" value="1"/>
</dbReference>
<sequence length="268" mass="29794">MEISDIKSRLSIETVLKHYNLQADRNHMLKCPFHEDDKPSLKIYTNTNTFNCFGCGANGDVIEFIQKKENCSKHKALLKATGLCSGITEIKTSKEKVKCPVVSSALSGIEGNVKILSKIYTSFKNGLNNGKASKPKQYLESRRLDFTKLEVGYNSGQFHHRGRLNDADVKACIDAGLLIPYNGSVPNAKGTTYTAFAKDCIIFPLKNRKGEIVSIYGRSINDNGKHYYLKDRSGLYPNWPKQETTKPPDGASLHSPLVRVCNSDSAKQ</sequence>
<keyword evidence="1" id="KW-0479">Metal-binding</keyword>
<evidence type="ECO:0000256" key="3">
    <source>
        <dbReference type="ARBA" id="ARBA00022833"/>
    </source>
</evidence>
<dbReference type="InterPro" id="IPR036977">
    <property type="entry name" value="DNA_primase_Znf_CHC2"/>
</dbReference>
<dbReference type="Gene3D" id="3.90.580.10">
    <property type="entry name" value="Zinc finger, CHC2-type domain"/>
    <property type="match status" value="1"/>
</dbReference>
<dbReference type="InterPro" id="IPR050219">
    <property type="entry name" value="DnaG_primase"/>
</dbReference>
<comment type="caution">
    <text evidence="5">The sequence shown here is derived from an EMBL/GenBank/DDBJ whole genome shotgun (WGS) entry which is preliminary data.</text>
</comment>